<gene>
    <name evidence="2" type="ORF">DFR47_102740</name>
</gene>
<comment type="caution">
    <text evidence="2">The sequence shown here is derived from an EMBL/GenBank/DDBJ whole genome shotgun (WGS) entry which is preliminary data.</text>
</comment>
<keyword evidence="3" id="KW-1185">Reference proteome</keyword>
<proteinExistence type="predicted"/>
<dbReference type="SUPFAM" id="SSF56300">
    <property type="entry name" value="Metallo-dependent phosphatases"/>
    <property type="match status" value="1"/>
</dbReference>
<evidence type="ECO:0000259" key="1">
    <source>
        <dbReference type="Pfam" id="PF00149"/>
    </source>
</evidence>
<dbReference type="AlphaFoldDB" id="A0A366E853"/>
<evidence type="ECO:0000313" key="2">
    <source>
        <dbReference type="EMBL" id="RBO97949.1"/>
    </source>
</evidence>
<dbReference type="Pfam" id="PF00149">
    <property type="entry name" value="Metallophos"/>
    <property type="match status" value="1"/>
</dbReference>
<dbReference type="Proteomes" id="UP000252893">
    <property type="component" value="Unassembled WGS sequence"/>
</dbReference>
<dbReference type="InterPro" id="IPR029052">
    <property type="entry name" value="Metallo-depent_PP-like"/>
</dbReference>
<dbReference type="RefSeq" id="WP_113943881.1">
    <property type="nucleotide sequence ID" value="NZ_JBHEEG010000002.1"/>
</dbReference>
<dbReference type="EMBL" id="QNRH01000002">
    <property type="protein sequence ID" value="RBO97949.1"/>
    <property type="molecule type" value="Genomic_DNA"/>
</dbReference>
<organism evidence="2 3">
    <name type="scientific">Pseudochrobactrum asaccharolyticum</name>
    <dbReference type="NCBI Taxonomy" id="354351"/>
    <lineage>
        <taxon>Bacteria</taxon>
        <taxon>Pseudomonadati</taxon>
        <taxon>Pseudomonadota</taxon>
        <taxon>Alphaproteobacteria</taxon>
        <taxon>Hyphomicrobiales</taxon>
        <taxon>Brucellaceae</taxon>
        <taxon>Pseudochrobactrum</taxon>
    </lineage>
</organism>
<dbReference type="PANTHER" id="PTHR43143:SF1">
    <property type="entry name" value="SERINE_THREONINE-PROTEIN PHOSPHATASE CPPED1"/>
    <property type="match status" value="1"/>
</dbReference>
<dbReference type="GO" id="GO:0016787">
    <property type="term" value="F:hydrolase activity"/>
    <property type="evidence" value="ECO:0007669"/>
    <property type="project" value="InterPro"/>
</dbReference>
<dbReference type="PANTHER" id="PTHR43143">
    <property type="entry name" value="METALLOPHOSPHOESTERASE, CALCINEURIN SUPERFAMILY"/>
    <property type="match status" value="1"/>
</dbReference>
<dbReference type="OrthoDB" id="651281at2"/>
<dbReference type="InterPro" id="IPR051918">
    <property type="entry name" value="STPP_CPPED1"/>
</dbReference>
<name>A0A366E853_9HYPH</name>
<accession>A0A366E853</accession>
<evidence type="ECO:0000313" key="3">
    <source>
        <dbReference type="Proteomes" id="UP000252893"/>
    </source>
</evidence>
<reference evidence="2 3" key="1">
    <citation type="submission" date="2018-06" db="EMBL/GenBank/DDBJ databases">
        <title>Genomic Encyclopedia of Type Strains, Phase IV (KMG-IV): sequencing the most valuable type-strain genomes for metagenomic binning, comparative biology and taxonomic classification.</title>
        <authorList>
            <person name="Goeker M."/>
        </authorList>
    </citation>
    <scope>NUCLEOTIDE SEQUENCE [LARGE SCALE GENOMIC DNA]</scope>
    <source>
        <strain evidence="2 3">DSM 25619</strain>
    </source>
</reference>
<sequence>MRIVQITDTHLSPSKAHFTKNWRPLVEWLEDVQPDLVIHTGDLAVDGADFDDDLTFCADLLGELNMPVLCVPGNHDVGHLPSSLQPVNDERLERWRDLVGPDRWLHDQSGWRLIGLNSLLIGSGHVEEEEQFQWLEEALNGAYGKPVAIFAHKPLFVDSPDEGDSGYWGASPKDRKRLLDLFDAYNVRLYASGHLHRAWAGHHQGISLIWGPSSGFIVGPMERDLPGERIVGAVIHTLSDTVHSEITELTQLRPYLLDDVVHEVYPSSHTAAITSADATEQA</sequence>
<feature type="domain" description="Calcineurin-like phosphoesterase" evidence="1">
    <location>
        <begin position="1"/>
        <end position="197"/>
    </location>
</feature>
<protein>
    <submittedName>
        <fullName evidence="2">3',5'-cyclic AMP phosphodiesterase CpdA</fullName>
    </submittedName>
</protein>
<dbReference type="InterPro" id="IPR004843">
    <property type="entry name" value="Calcineurin-like_PHP"/>
</dbReference>
<dbReference type="Gene3D" id="3.60.21.10">
    <property type="match status" value="1"/>
</dbReference>